<organism evidence="5 6">
    <name type="scientific">Paenibacillus sabuli</name>
    <dbReference type="NCBI Taxonomy" id="2772509"/>
    <lineage>
        <taxon>Bacteria</taxon>
        <taxon>Bacillati</taxon>
        <taxon>Bacillota</taxon>
        <taxon>Bacilli</taxon>
        <taxon>Bacillales</taxon>
        <taxon>Paenibacillaceae</taxon>
        <taxon>Paenibacillus</taxon>
    </lineage>
</organism>
<feature type="domain" description="MurNAc-LAA" evidence="4">
    <location>
        <begin position="397"/>
        <end position="504"/>
    </location>
</feature>
<dbReference type="CDD" id="cd02696">
    <property type="entry name" value="MurNAc-LAA"/>
    <property type="match status" value="1"/>
</dbReference>
<dbReference type="Proteomes" id="UP000621560">
    <property type="component" value="Unassembled WGS sequence"/>
</dbReference>
<evidence type="ECO:0000259" key="4">
    <source>
        <dbReference type="SMART" id="SM00646"/>
    </source>
</evidence>
<evidence type="ECO:0000256" key="2">
    <source>
        <dbReference type="SAM" id="MobiDB-lite"/>
    </source>
</evidence>
<keyword evidence="1" id="KW-0378">Hydrolase</keyword>
<dbReference type="Gene3D" id="3.40.630.40">
    <property type="entry name" value="Zn-dependent exopeptidases"/>
    <property type="match status" value="1"/>
</dbReference>
<dbReference type="InterPro" id="IPR012854">
    <property type="entry name" value="Cu_amine_oxidase-like_N"/>
</dbReference>
<dbReference type="GO" id="GO:0009253">
    <property type="term" value="P:peptidoglycan catabolic process"/>
    <property type="evidence" value="ECO:0007669"/>
    <property type="project" value="InterPro"/>
</dbReference>
<evidence type="ECO:0000313" key="5">
    <source>
        <dbReference type="EMBL" id="MBD2845091.1"/>
    </source>
</evidence>
<dbReference type="InterPro" id="IPR050695">
    <property type="entry name" value="N-acetylmuramoyl_amidase_3"/>
</dbReference>
<comment type="caution">
    <text evidence="5">The sequence shown here is derived from an EMBL/GenBank/DDBJ whole genome shotgun (WGS) entry which is preliminary data.</text>
</comment>
<dbReference type="GO" id="GO:0008745">
    <property type="term" value="F:N-acetylmuramoyl-L-alanine amidase activity"/>
    <property type="evidence" value="ECO:0007669"/>
    <property type="project" value="InterPro"/>
</dbReference>
<dbReference type="SUPFAM" id="SSF53187">
    <property type="entry name" value="Zn-dependent exopeptidases"/>
    <property type="match status" value="1"/>
</dbReference>
<dbReference type="Gene3D" id="2.60.40.3500">
    <property type="match status" value="1"/>
</dbReference>
<gene>
    <name evidence="5" type="ORF">IDH44_07800</name>
</gene>
<dbReference type="GO" id="GO:0030288">
    <property type="term" value="C:outer membrane-bounded periplasmic space"/>
    <property type="evidence" value="ECO:0007669"/>
    <property type="project" value="TreeGrafter"/>
</dbReference>
<dbReference type="RefSeq" id="WP_190916385.1">
    <property type="nucleotide sequence ID" value="NZ_JACXIZ010000014.1"/>
</dbReference>
<protein>
    <submittedName>
        <fullName evidence="5">N-acetylmuramoyl-L-alanine amidase</fullName>
    </submittedName>
</protein>
<evidence type="ECO:0000256" key="1">
    <source>
        <dbReference type="ARBA" id="ARBA00022801"/>
    </source>
</evidence>
<name>A0A927BSG5_9BACL</name>
<dbReference type="PANTHER" id="PTHR30404">
    <property type="entry name" value="N-ACETYLMURAMOYL-L-ALANINE AMIDASE"/>
    <property type="match status" value="1"/>
</dbReference>
<feature type="compositionally biased region" description="Gly residues" evidence="2">
    <location>
        <begin position="168"/>
        <end position="178"/>
    </location>
</feature>
<dbReference type="AlphaFoldDB" id="A0A927BSG5"/>
<proteinExistence type="predicted"/>
<dbReference type="EMBL" id="JACXIZ010000014">
    <property type="protein sequence ID" value="MBD2845091.1"/>
    <property type="molecule type" value="Genomic_DNA"/>
</dbReference>
<dbReference type="SMART" id="SM00646">
    <property type="entry name" value="Ami_3"/>
    <property type="match status" value="1"/>
</dbReference>
<dbReference type="Pfam" id="PF07833">
    <property type="entry name" value="Cu_amine_oxidN1"/>
    <property type="match status" value="1"/>
</dbReference>
<dbReference type="SUPFAM" id="SSF55383">
    <property type="entry name" value="Copper amine oxidase, domain N"/>
    <property type="match status" value="1"/>
</dbReference>
<evidence type="ECO:0000313" key="6">
    <source>
        <dbReference type="Proteomes" id="UP000621560"/>
    </source>
</evidence>
<dbReference type="InterPro" id="IPR002508">
    <property type="entry name" value="MurNAc-LAA_cat"/>
</dbReference>
<accession>A0A927BSG5</accession>
<feature type="region of interest" description="Disordered" evidence="2">
    <location>
        <begin position="142"/>
        <end position="193"/>
    </location>
</feature>
<dbReference type="InterPro" id="IPR021731">
    <property type="entry name" value="AMIN_dom"/>
</dbReference>
<dbReference type="Pfam" id="PF11741">
    <property type="entry name" value="AMIN"/>
    <property type="match status" value="1"/>
</dbReference>
<reference evidence="5" key="1">
    <citation type="submission" date="2020-09" db="EMBL/GenBank/DDBJ databases">
        <title>A novel bacterium of genus Paenibacillus, isolated from South China Sea.</title>
        <authorList>
            <person name="Huang H."/>
            <person name="Mo K."/>
            <person name="Hu Y."/>
        </authorList>
    </citation>
    <scope>NUCLEOTIDE SEQUENCE</scope>
    <source>
        <strain evidence="5">IB182496</strain>
    </source>
</reference>
<dbReference type="Pfam" id="PF01520">
    <property type="entry name" value="Amidase_3"/>
    <property type="match status" value="1"/>
</dbReference>
<keyword evidence="3" id="KW-0732">Signal</keyword>
<dbReference type="PANTHER" id="PTHR30404:SF0">
    <property type="entry name" value="N-ACETYLMURAMOYL-L-ALANINE AMIDASE AMIC"/>
    <property type="match status" value="1"/>
</dbReference>
<evidence type="ECO:0000256" key="3">
    <source>
        <dbReference type="SAM" id="SignalP"/>
    </source>
</evidence>
<feature type="signal peptide" evidence="3">
    <location>
        <begin position="1"/>
        <end position="24"/>
    </location>
</feature>
<dbReference type="InterPro" id="IPR036582">
    <property type="entry name" value="Mao_N_sf"/>
</dbReference>
<sequence>MKKLVSFMLALTMVLVLFNGEGQAAEKQVVPKLYLNGQELQTSVSPMLKSNVTMVPLSVITSSLGHYATWNKDTRTVTVHNNGLEMLLKINSTIATVNDKAVEMRVAAFIEDGRTMVPLRFIGESLGLDFYWDNSAKAAHMTKKVEPPVETESPNEDDPGAEQPEANPGGGQTGGGVFPEGLPDPTPEQLRPVPTDAIGAITGIRYELSEDEGTRILIDYEGKMNSAEAFAIDGPDRLVLDLPYAAFASDFVEGFQLDPQGKRSAEGKLVAEGQAALTAVRYSAFSDKPSTVRVVLDLTGPAEFATSQADGQLRIDVKPDASRMPLYDASGNRIYKVVIDAGHGDHDPGAASVTKRAEKEFNLSVALKVNALLEKEPRIQPYMTRDDDTFVDLYDRAEFANDRNADIFVSIHGNSYYSHISGTETYYTHDRSRSLANVMHKHLVDATGLPDRGVRTARFVVIRETDMPSVLLESGYLSNVTDEKVLFSEEGQNKIAKGIVAGIKEYFNLK</sequence>
<feature type="chain" id="PRO_5038077978" evidence="3">
    <location>
        <begin position="25"/>
        <end position="510"/>
    </location>
</feature>
<keyword evidence="6" id="KW-1185">Reference proteome</keyword>
<dbReference type="Gene3D" id="3.30.457.10">
    <property type="entry name" value="Copper amine oxidase-like, N-terminal domain"/>
    <property type="match status" value="1"/>
</dbReference>